<dbReference type="Proteomes" id="UP000777438">
    <property type="component" value="Unassembled WGS sequence"/>
</dbReference>
<accession>A0A9P8VQU3</accession>
<sequence length="250" mass="28086">MELPPHLLLFSIYVGILVYHTRHTAPIYRSKFKKSSSLPLLLHASAGIFEVAKYHIAEAHGPIVPDFFDLVACLIQSATNLILSKTLVRGDKTTRPSYQAGGLVRPFLSAAAFLVHDPFLHRASVKLLNAFVYTRILIFLGKRLRLNKVYSYSTVYAHGVFLGALMAFYESKLPGGVPLYIAAVAVITALNRYTSEYAALQLNGQRSSRGRWVIRFLIWVGLTELETLKDSGKHSELRFKVQDIYTEDQD</sequence>
<dbReference type="OrthoDB" id="4922812at2759"/>
<organism evidence="1 2">
    <name type="scientific">Thelonectria olida</name>
    <dbReference type="NCBI Taxonomy" id="1576542"/>
    <lineage>
        <taxon>Eukaryota</taxon>
        <taxon>Fungi</taxon>
        <taxon>Dikarya</taxon>
        <taxon>Ascomycota</taxon>
        <taxon>Pezizomycotina</taxon>
        <taxon>Sordariomycetes</taxon>
        <taxon>Hypocreomycetidae</taxon>
        <taxon>Hypocreales</taxon>
        <taxon>Nectriaceae</taxon>
        <taxon>Thelonectria</taxon>
    </lineage>
</organism>
<proteinExistence type="predicted"/>
<evidence type="ECO:0000313" key="2">
    <source>
        <dbReference type="Proteomes" id="UP000777438"/>
    </source>
</evidence>
<dbReference type="EMBL" id="JAGPYM010000064">
    <property type="protein sequence ID" value="KAH6869892.1"/>
    <property type="molecule type" value="Genomic_DNA"/>
</dbReference>
<protein>
    <submittedName>
        <fullName evidence="1">Uncharacterized protein</fullName>
    </submittedName>
</protein>
<name>A0A9P8VQU3_9HYPO</name>
<reference evidence="1 2" key="1">
    <citation type="journal article" date="2021" name="Nat. Commun.">
        <title>Genetic determinants of endophytism in the Arabidopsis root mycobiome.</title>
        <authorList>
            <person name="Mesny F."/>
            <person name="Miyauchi S."/>
            <person name="Thiergart T."/>
            <person name="Pickel B."/>
            <person name="Atanasova L."/>
            <person name="Karlsson M."/>
            <person name="Huettel B."/>
            <person name="Barry K.W."/>
            <person name="Haridas S."/>
            <person name="Chen C."/>
            <person name="Bauer D."/>
            <person name="Andreopoulos W."/>
            <person name="Pangilinan J."/>
            <person name="LaButti K."/>
            <person name="Riley R."/>
            <person name="Lipzen A."/>
            <person name="Clum A."/>
            <person name="Drula E."/>
            <person name="Henrissat B."/>
            <person name="Kohler A."/>
            <person name="Grigoriev I.V."/>
            <person name="Martin F.M."/>
            <person name="Hacquard S."/>
        </authorList>
    </citation>
    <scope>NUCLEOTIDE SEQUENCE [LARGE SCALE GENOMIC DNA]</scope>
    <source>
        <strain evidence="1 2">MPI-CAGE-CH-0241</strain>
    </source>
</reference>
<dbReference type="AlphaFoldDB" id="A0A9P8VQU3"/>
<evidence type="ECO:0000313" key="1">
    <source>
        <dbReference type="EMBL" id="KAH6869892.1"/>
    </source>
</evidence>
<keyword evidence="2" id="KW-1185">Reference proteome</keyword>
<comment type="caution">
    <text evidence="1">The sequence shown here is derived from an EMBL/GenBank/DDBJ whole genome shotgun (WGS) entry which is preliminary data.</text>
</comment>
<gene>
    <name evidence="1" type="ORF">B0T10DRAFT_418018</name>
</gene>